<sequence>MVTARPAAGGGRWVEISPERLRGWLDGFYGRHDGAEEDGLVLTGASNGDTARLCPPPGLDGVTDVDALLAALPAPPRIALLLARKGAVGVAVVDGTTITASKVERFHIHGRTAAGGWSQQRYARRRDNQADAVAQKAADIAARVLLPSAPGGAAAPDDVAAALVCGGDKSMVDAVLADRRLAPLAAIRHPHLLEAAEPRLAVLEEAAVHARKVRIHLVP</sequence>
<feature type="domain" description="Actinobacteria/chloroflexi VLRF1 release factor" evidence="1">
    <location>
        <begin position="77"/>
        <end position="216"/>
    </location>
</feature>
<dbReference type="EMBL" id="CP073721">
    <property type="protein sequence ID" value="UWZ34842.1"/>
    <property type="molecule type" value="Genomic_DNA"/>
</dbReference>
<dbReference type="SUPFAM" id="SSF53137">
    <property type="entry name" value="Translational machinery components"/>
    <property type="match status" value="1"/>
</dbReference>
<dbReference type="Proteomes" id="UP001058271">
    <property type="component" value="Chromosome"/>
</dbReference>
<keyword evidence="3" id="KW-1185">Reference proteome</keyword>
<protein>
    <recommendedName>
        <fullName evidence="1">Actinobacteria/chloroflexi VLRF1 release factor domain-containing protein</fullName>
    </recommendedName>
</protein>
<evidence type="ECO:0000313" key="3">
    <source>
        <dbReference type="Proteomes" id="UP001058271"/>
    </source>
</evidence>
<dbReference type="Pfam" id="PF18859">
    <property type="entry name" value="acVLRF1"/>
    <property type="match status" value="1"/>
</dbReference>
<gene>
    <name evidence="2" type="ORF">Drose_27135</name>
</gene>
<dbReference type="NCBIfam" id="NF041024">
    <property type="entry name" value="acVLRF1_NCBI"/>
    <property type="match status" value="1"/>
</dbReference>
<dbReference type="RefSeq" id="WP_260724188.1">
    <property type="nucleotide sequence ID" value="NZ_BAAABS010000052.1"/>
</dbReference>
<evidence type="ECO:0000259" key="1">
    <source>
        <dbReference type="Pfam" id="PF18859"/>
    </source>
</evidence>
<proteinExistence type="predicted"/>
<organism evidence="2 3">
    <name type="scientific">Dactylosporangium roseum</name>
    <dbReference type="NCBI Taxonomy" id="47989"/>
    <lineage>
        <taxon>Bacteria</taxon>
        <taxon>Bacillati</taxon>
        <taxon>Actinomycetota</taxon>
        <taxon>Actinomycetes</taxon>
        <taxon>Micromonosporales</taxon>
        <taxon>Micromonosporaceae</taxon>
        <taxon>Dactylosporangium</taxon>
    </lineage>
</organism>
<accession>A0ABY5Z1V7</accession>
<name>A0ABY5Z1V7_9ACTN</name>
<evidence type="ECO:0000313" key="2">
    <source>
        <dbReference type="EMBL" id="UWZ34842.1"/>
    </source>
</evidence>
<dbReference type="InterPro" id="IPR042226">
    <property type="entry name" value="eFR1_2_sf"/>
</dbReference>
<dbReference type="InterPro" id="IPR040783">
    <property type="entry name" value="VLRF1"/>
</dbReference>
<dbReference type="Gene3D" id="3.30.420.60">
    <property type="entry name" value="eRF1 domain 2"/>
    <property type="match status" value="1"/>
</dbReference>
<reference evidence="2" key="1">
    <citation type="submission" date="2021-04" db="EMBL/GenBank/DDBJ databases">
        <title>Biosynthetic gene clusters of Dactylosporangioum roseum.</title>
        <authorList>
            <person name="Hartkoorn R.C."/>
            <person name="Beaudoing E."/>
            <person name="Hot D."/>
            <person name="Moureu S."/>
        </authorList>
    </citation>
    <scope>NUCLEOTIDE SEQUENCE</scope>
    <source>
        <strain evidence="2">NRRL B-16295</strain>
    </source>
</reference>